<dbReference type="PANTHER" id="PTHR12589:SF7">
    <property type="entry name" value="6-PYRUVOYL TETRAHYDROBIOPTERIN SYNTHASE"/>
    <property type="match status" value="1"/>
</dbReference>
<dbReference type="GO" id="GO:0008616">
    <property type="term" value="P:tRNA queuosine(34) biosynthetic process"/>
    <property type="evidence" value="ECO:0007669"/>
    <property type="project" value="UniProtKB-KW"/>
</dbReference>
<dbReference type="KEGG" id="fax:FUAX_30970"/>
<dbReference type="GO" id="GO:0046872">
    <property type="term" value="F:metal ion binding"/>
    <property type="evidence" value="ECO:0007669"/>
    <property type="project" value="UniProtKB-KW"/>
</dbReference>
<dbReference type="EC" id="4.-.-.-" evidence="8"/>
<evidence type="ECO:0000256" key="4">
    <source>
        <dbReference type="ARBA" id="ARBA00022723"/>
    </source>
</evidence>
<feature type="binding site" evidence="10">
    <location>
        <position position="42"/>
    </location>
    <ligand>
        <name>Zn(2+)</name>
        <dbReference type="ChEBI" id="CHEBI:29105"/>
    </ligand>
</feature>
<keyword evidence="6 8" id="KW-0456">Lyase</keyword>
<keyword evidence="12" id="KW-1185">Reference proteome</keyword>
<dbReference type="PIRSF" id="PIRSF006113">
    <property type="entry name" value="PTP_synth"/>
    <property type="match status" value="1"/>
</dbReference>
<dbReference type="Gene3D" id="3.30.479.10">
    <property type="entry name" value="6-pyruvoyl tetrahydropterin synthase/QueD"/>
    <property type="match status" value="1"/>
</dbReference>
<comment type="catalytic activity">
    <reaction evidence="7 8">
        <text>7,8-dihydroneopterin 3'-triphosphate + H2O = 6-carboxy-5,6,7,8-tetrahydropterin + triphosphate + acetaldehyde + 2 H(+)</text>
        <dbReference type="Rhea" id="RHEA:27966"/>
        <dbReference type="ChEBI" id="CHEBI:15343"/>
        <dbReference type="ChEBI" id="CHEBI:15377"/>
        <dbReference type="ChEBI" id="CHEBI:15378"/>
        <dbReference type="ChEBI" id="CHEBI:18036"/>
        <dbReference type="ChEBI" id="CHEBI:58462"/>
        <dbReference type="ChEBI" id="CHEBI:61032"/>
        <dbReference type="EC" id="4.1.2.50"/>
    </reaction>
</comment>
<feature type="binding site" evidence="10">
    <location>
        <position position="40"/>
    </location>
    <ligand>
        <name>Zn(2+)</name>
        <dbReference type="ChEBI" id="CHEBI:29105"/>
    </ligand>
</feature>
<gene>
    <name evidence="11" type="primary">ygcM</name>
    <name evidence="11" type="ORF">FUAX_30970</name>
</gene>
<accession>A0AAU9DDX0</accession>
<dbReference type="Pfam" id="PF01242">
    <property type="entry name" value="PTPS"/>
    <property type="match status" value="1"/>
</dbReference>
<evidence type="ECO:0000256" key="8">
    <source>
        <dbReference type="PIRNR" id="PIRNR006113"/>
    </source>
</evidence>
<evidence type="ECO:0000256" key="3">
    <source>
        <dbReference type="ARBA" id="ARBA00018141"/>
    </source>
</evidence>
<name>A0AAU9DDX0_9BACT</name>
<comment type="pathway">
    <text evidence="1 8">Purine metabolism; 7-cyano-7-deazaguanine biosynthesis.</text>
</comment>
<sequence length="135" mass="16010">MKAAVYRRETFNAAHRLHNPNWTDEVNRRVYGKCNNPNYHGHNYVIIVRVVGEIDPDTGFVMDLKTLRDLIHELVLDPFDHKNLNEDTEEFRELIPSAENIAKVAYEKLRQRIKPDLDVRITLYETEKNYVEYPL</sequence>
<comment type="similarity">
    <text evidence="2 8">Belongs to the PTPS family. QueD subfamily.</text>
</comment>
<dbReference type="InterPro" id="IPR038418">
    <property type="entry name" value="6-PTP_synth/QueD_sf"/>
</dbReference>
<keyword evidence="5 8" id="KW-0862">Zinc</keyword>
<protein>
    <recommendedName>
        <fullName evidence="3 8">6-carboxy-5,6,7,8-tetrahydropterin synthase</fullName>
        <ecNumber evidence="8">4.-.-.-</ecNumber>
    </recommendedName>
</protein>
<keyword evidence="4 8" id="KW-0479">Metal-binding</keyword>
<evidence type="ECO:0000256" key="1">
    <source>
        <dbReference type="ARBA" id="ARBA00005061"/>
    </source>
</evidence>
<keyword evidence="8" id="KW-0671">Queuosine biosynthesis</keyword>
<dbReference type="AlphaFoldDB" id="A0AAU9DDX0"/>
<feature type="active site" description="Charge relay system" evidence="9">
    <location>
        <position position="81"/>
    </location>
</feature>
<dbReference type="FunFam" id="3.30.479.10:FF:000003">
    <property type="entry name" value="6-pyruvoyl tetrahydrobiopterin synthase"/>
    <property type="match status" value="1"/>
</dbReference>
<dbReference type="PANTHER" id="PTHR12589">
    <property type="entry name" value="PYRUVOYL TETRAHYDROBIOPTERIN SYNTHASE"/>
    <property type="match status" value="1"/>
</dbReference>
<organism evidence="11 12">
    <name type="scientific">Fulvitalea axinellae</name>
    <dbReference type="NCBI Taxonomy" id="1182444"/>
    <lineage>
        <taxon>Bacteria</taxon>
        <taxon>Pseudomonadati</taxon>
        <taxon>Bacteroidota</taxon>
        <taxon>Cytophagia</taxon>
        <taxon>Cytophagales</taxon>
        <taxon>Persicobacteraceae</taxon>
        <taxon>Fulvitalea</taxon>
    </lineage>
</organism>
<dbReference type="Proteomes" id="UP001348817">
    <property type="component" value="Chromosome"/>
</dbReference>
<evidence type="ECO:0000256" key="5">
    <source>
        <dbReference type="ARBA" id="ARBA00022833"/>
    </source>
</evidence>
<dbReference type="GO" id="GO:0070497">
    <property type="term" value="F:6-carboxytetrahydropterin synthase activity"/>
    <property type="evidence" value="ECO:0007669"/>
    <property type="project" value="UniProtKB-EC"/>
</dbReference>
<dbReference type="SUPFAM" id="SSF55620">
    <property type="entry name" value="Tetrahydrobiopterin biosynthesis enzymes-like"/>
    <property type="match status" value="1"/>
</dbReference>
<dbReference type="RefSeq" id="WP_338392205.1">
    <property type="nucleotide sequence ID" value="NZ_AP025314.1"/>
</dbReference>
<dbReference type="InterPro" id="IPR007115">
    <property type="entry name" value="6-PTP_synth/QueD"/>
</dbReference>
<dbReference type="EMBL" id="AP025314">
    <property type="protein sequence ID" value="BDD10665.1"/>
    <property type="molecule type" value="Genomic_DNA"/>
</dbReference>
<proteinExistence type="inferred from homology"/>
<reference evidence="11 12" key="1">
    <citation type="submission" date="2021-12" db="EMBL/GenBank/DDBJ databases">
        <title>Genome sequencing of bacteria with rrn-lacking chromosome and rrn-plasmid.</title>
        <authorList>
            <person name="Anda M."/>
            <person name="Iwasaki W."/>
        </authorList>
    </citation>
    <scope>NUCLEOTIDE SEQUENCE [LARGE SCALE GENOMIC DNA]</scope>
    <source>
        <strain evidence="11 12">DSM 100852</strain>
    </source>
</reference>
<evidence type="ECO:0000313" key="12">
    <source>
        <dbReference type="Proteomes" id="UP001348817"/>
    </source>
</evidence>
<feature type="binding site" evidence="10">
    <location>
        <position position="15"/>
    </location>
    <ligand>
        <name>Zn(2+)</name>
        <dbReference type="ChEBI" id="CHEBI:29105"/>
    </ligand>
</feature>
<feature type="active site" description="Proton acceptor" evidence="9">
    <location>
        <position position="34"/>
    </location>
</feature>
<evidence type="ECO:0000256" key="7">
    <source>
        <dbReference type="ARBA" id="ARBA00048807"/>
    </source>
</evidence>
<evidence type="ECO:0000256" key="6">
    <source>
        <dbReference type="ARBA" id="ARBA00023239"/>
    </source>
</evidence>
<evidence type="ECO:0000313" key="11">
    <source>
        <dbReference type="EMBL" id="BDD10665.1"/>
    </source>
</evidence>
<comment type="cofactor">
    <cofactor evidence="8 10">
        <name>Zn(2+)</name>
        <dbReference type="ChEBI" id="CHEBI:29105"/>
    </cofactor>
    <text evidence="8 10">Binds 1 zinc ion per subunit.</text>
</comment>
<evidence type="ECO:0000256" key="9">
    <source>
        <dbReference type="PIRSR" id="PIRSR006113-1"/>
    </source>
</evidence>
<evidence type="ECO:0000256" key="2">
    <source>
        <dbReference type="ARBA" id="ARBA00008900"/>
    </source>
</evidence>
<evidence type="ECO:0000256" key="10">
    <source>
        <dbReference type="PIRSR" id="PIRSR006113-2"/>
    </source>
</evidence>
<feature type="active site" description="Charge relay system" evidence="9">
    <location>
        <position position="125"/>
    </location>
</feature>